<dbReference type="Pfam" id="PF09360">
    <property type="entry name" value="zf-CDGSH"/>
    <property type="match status" value="2"/>
</dbReference>
<protein>
    <submittedName>
        <fullName evidence="6">Zn-finger domain of CDGSH type-containing protein</fullName>
    </submittedName>
</protein>
<dbReference type="Gene3D" id="3.40.5.90">
    <property type="entry name" value="CDGSH iron-sulfur domain, mitoNEET-type"/>
    <property type="match status" value="2"/>
</dbReference>
<dbReference type="InterPro" id="IPR016548">
    <property type="entry name" value="UCP009180"/>
</dbReference>
<dbReference type="EMBL" id="FRFD01000003">
    <property type="protein sequence ID" value="SHO43698.1"/>
    <property type="molecule type" value="Genomic_DNA"/>
</dbReference>
<dbReference type="Proteomes" id="UP000184612">
    <property type="component" value="Unassembled WGS sequence"/>
</dbReference>
<dbReference type="AlphaFoldDB" id="A0A1M7XY39"/>
<dbReference type="GO" id="GO:0051537">
    <property type="term" value="F:2 iron, 2 sulfur cluster binding"/>
    <property type="evidence" value="ECO:0007669"/>
    <property type="project" value="UniProtKB-KW"/>
</dbReference>
<name>A0A1M7XY39_9FIRM</name>
<dbReference type="Pfam" id="PF06902">
    <property type="entry name" value="Fer4_19"/>
    <property type="match status" value="1"/>
</dbReference>
<keyword evidence="2" id="KW-0479">Metal-binding</keyword>
<keyword evidence="7" id="KW-1185">Reference proteome</keyword>
<accession>A0A1M7XY39</accession>
<dbReference type="PANTHER" id="PTHR46491">
    <property type="entry name" value="CDGSH IRON SULFUR DOMAIN PROTEIN HOMOLOG"/>
    <property type="match status" value="1"/>
</dbReference>
<evidence type="ECO:0000259" key="5">
    <source>
        <dbReference type="SMART" id="SM00704"/>
    </source>
</evidence>
<evidence type="ECO:0000256" key="4">
    <source>
        <dbReference type="ARBA" id="ARBA00023014"/>
    </source>
</evidence>
<dbReference type="PIRSF" id="PIRSF009180">
    <property type="entry name" value="UCP009180"/>
    <property type="match status" value="1"/>
</dbReference>
<dbReference type="GO" id="GO:0005737">
    <property type="term" value="C:cytoplasm"/>
    <property type="evidence" value="ECO:0007669"/>
    <property type="project" value="UniProtKB-ARBA"/>
</dbReference>
<proteinExistence type="predicted"/>
<dbReference type="InterPro" id="IPR052950">
    <property type="entry name" value="CISD"/>
</dbReference>
<keyword evidence="3" id="KW-0408">Iron</keyword>
<evidence type="ECO:0000313" key="6">
    <source>
        <dbReference type="EMBL" id="SHO43698.1"/>
    </source>
</evidence>
<dbReference type="STRING" id="1121345.SAMN02745217_00324"/>
<organism evidence="6 7">
    <name type="scientific">Anaerocolumna xylanovorans DSM 12503</name>
    <dbReference type="NCBI Taxonomy" id="1121345"/>
    <lineage>
        <taxon>Bacteria</taxon>
        <taxon>Bacillati</taxon>
        <taxon>Bacillota</taxon>
        <taxon>Clostridia</taxon>
        <taxon>Lachnospirales</taxon>
        <taxon>Lachnospiraceae</taxon>
        <taxon>Anaerocolumna</taxon>
    </lineage>
</organism>
<feature type="domain" description="Iron-binding zinc finger CDGSH type" evidence="5">
    <location>
        <begin position="191"/>
        <end position="225"/>
    </location>
</feature>
<dbReference type="InterPro" id="IPR010693">
    <property type="entry name" value="Divergent_4Fe-4S_mono-cluster"/>
</dbReference>
<evidence type="ECO:0000256" key="1">
    <source>
        <dbReference type="ARBA" id="ARBA00022714"/>
    </source>
</evidence>
<gene>
    <name evidence="6" type="ORF">SAMN02745217_00324</name>
</gene>
<evidence type="ECO:0000256" key="3">
    <source>
        <dbReference type="ARBA" id="ARBA00023004"/>
    </source>
</evidence>
<evidence type="ECO:0000256" key="2">
    <source>
        <dbReference type="ARBA" id="ARBA00022723"/>
    </source>
</evidence>
<dbReference type="InterPro" id="IPR042216">
    <property type="entry name" value="MitoNEET_CISD"/>
</dbReference>
<feature type="domain" description="Iron-binding zinc finger CDGSH type" evidence="5">
    <location>
        <begin position="42"/>
        <end position="79"/>
    </location>
</feature>
<keyword evidence="4" id="KW-0411">Iron-sulfur</keyword>
<reference evidence="6 7" key="1">
    <citation type="submission" date="2016-12" db="EMBL/GenBank/DDBJ databases">
        <authorList>
            <person name="Song W.-J."/>
            <person name="Kurnit D.M."/>
        </authorList>
    </citation>
    <scope>NUCLEOTIDE SEQUENCE [LARGE SCALE GENOMIC DNA]</scope>
    <source>
        <strain evidence="6 7">DSM 12503</strain>
    </source>
</reference>
<evidence type="ECO:0000313" key="7">
    <source>
        <dbReference type="Proteomes" id="UP000184612"/>
    </source>
</evidence>
<dbReference type="RefSeq" id="WP_330393831.1">
    <property type="nucleotide sequence ID" value="NZ_FRFD01000003.1"/>
</dbReference>
<dbReference type="InterPro" id="IPR018967">
    <property type="entry name" value="FeS-contain_CDGSH-typ"/>
</dbReference>
<keyword evidence="1" id="KW-0001">2Fe-2S</keyword>
<dbReference type="SMART" id="SM00704">
    <property type="entry name" value="ZnF_CDGSH"/>
    <property type="match status" value="2"/>
</dbReference>
<dbReference type="PANTHER" id="PTHR46491:SF3">
    <property type="entry name" value="CDGSH IRON-SULFUR DOMAIN-CONTAINING PROTEIN 3, MITOCHONDRIAL"/>
    <property type="match status" value="1"/>
</dbReference>
<dbReference type="GO" id="GO:0046872">
    <property type="term" value="F:metal ion binding"/>
    <property type="evidence" value="ECO:0007669"/>
    <property type="project" value="UniProtKB-KW"/>
</dbReference>
<sequence length="225" mass="25450">MHTILLNDKNGRIKIIKGGPYVVTGCIPLVEKIIIPVDNHYEYQTGQEYPLQSEYALCRCGHSKHMPFCDGCHEKVGFVGNETASRMNYIDRAERREGPQLTLLDDNRCAFARFCHREEGKVWNLIDKSDDPNLRDEAIKGANECPAGRLVVLDQAGKEIEPDFEPSIELLKDFSKNACGPIYVKGRIPLESSDGMLYELRNRMTLCRCGKSVRKPFCDASHITT</sequence>